<dbReference type="Gene3D" id="3.30.465.10">
    <property type="match status" value="1"/>
</dbReference>
<dbReference type="PANTHER" id="PTHR43762:SF1">
    <property type="entry name" value="D-ARABINONO-1,4-LACTONE OXIDASE"/>
    <property type="match status" value="1"/>
</dbReference>
<proteinExistence type="predicted"/>
<evidence type="ECO:0000256" key="1">
    <source>
        <dbReference type="ARBA" id="ARBA00023002"/>
    </source>
</evidence>
<dbReference type="PROSITE" id="PS51387">
    <property type="entry name" value="FAD_PCMH"/>
    <property type="match status" value="1"/>
</dbReference>
<organism evidence="3 4">
    <name type="scientific">Phanerochaete carnosa (strain HHB-10118-sp)</name>
    <name type="common">White-rot fungus</name>
    <name type="synonym">Peniophora carnosa</name>
    <dbReference type="NCBI Taxonomy" id="650164"/>
    <lineage>
        <taxon>Eukaryota</taxon>
        <taxon>Fungi</taxon>
        <taxon>Dikarya</taxon>
        <taxon>Basidiomycota</taxon>
        <taxon>Agaricomycotina</taxon>
        <taxon>Agaricomycetes</taxon>
        <taxon>Polyporales</taxon>
        <taxon>Phanerochaetaceae</taxon>
        <taxon>Phanerochaete</taxon>
    </lineage>
</organism>
<gene>
    <name evidence="3" type="ORF">PHACADRAFT_104475</name>
</gene>
<dbReference type="GeneID" id="18907313"/>
<dbReference type="InterPro" id="IPR016169">
    <property type="entry name" value="FAD-bd_PCMH_sub2"/>
</dbReference>
<dbReference type="Proteomes" id="UP000008370">
    <property type="component" value="Unassembled WGS sequence"/>
</dbReference>
<protein>
    <recommendedName>
        <fullName evidence="2">FAD-binding PCMH-type domain-containing protein</fullName>
    </recommendedName>
</protein>
<reference evidence="3 4" key="1">
    <citation type="journal article" date="2012" name="BMC Genomics">
        <title>Comparative genomics of the white-rot fungi, Phanerochaete carnosa and P. chrysosporium, to elucidate the genetic basis of the distinct wood types they colonize.</title>
        <authorList>
            <person name="Suzuki H."/>
            <person name="MacDonald J."/>
            <person name="Syed K."/>
            <person name="Salamov A."/>
            <person name="Hori C."/>
            <person name="Aerts A."/>
            <person name="Henrissat B."/>
            <person name="Wiebenga A."/>
            <person name="vanKuyk P.A."/>
            <person name="Barry K."/>
            <person name="Lindquist E."/>
            <person name="LaButti K."/>
            <person name="Lapidus A."/>
            <person name="Lucas S."/>
            <person name="Coutinho P."/>
            <person name="Gong Y."/>
            <person name="Samejima M."/>
            <person name="Mahadevan R."/>
            <person name="Abou-Zaid M."/>
            <person name="de Vries R.P."/>
            <person name="Igarashi K."/>
            <person name="Yadav J.S."/>
            <person name="Grigoriev I.V."/>
            <person name="Master E.R."/>
        </authorList>
    </citation>
    <scope>NUCLEOTIDE SEQUENCE [LARGE SCALE GENOMIC DNA]</scope>
    <source>
        <strain evidence="3 4">HHB-10118-sp</strain>
    </source>
</reference>
<dbReference type="STRING" id="650164.K5VHJ5"/>
<sequence>MSELDKTITPAPTLPPPKFKVVPFIPKVERDVHDLENRVESFVDKVEEKVEAFFEAATKPFVGDPAVQQIIGVDEFQNWGKNVGFRASYQLVVRSIDGVCNVVKWAASQGKRVRVAGFRHSWSEVFGQNGDVIIMFLPFDTLVTLPYKSPPPDWKTELSGITPATSVAGRTPSPGHSFFKIMAGTTNDQFRQWCFDNKKHCLPFNVIMVEVTFGGTNGPICHGSSLSSTTLSDLVVEVEYVDAKGMLRKVNDRNELRAASGAFGLLGIVVALTLQLDDMGVTDMMPLKVPMPLAIPPPPGFDIPSEVKKIIADKNITNEDLAKAQKEFERRCETDYYLEWFWFPYQDDCWVNTWSTSENGSRREYPSVPRSRSSGWRQVSAASLAESVVSYTPFRWLPGRLQAFTMGAAAMLALPSISDPAKAIRTLQSEAEHFRRGIQNYRCWDTEWEIPVPTVQGKPKYEVIQRAWWDAIAAMYSRKDAPVRVALEMRLTGGSDVLLAPQRGNTATCSIEVLTTLITPRDDWATFMQQVADKWTAYDLRDEQGRTLYPRPHWAKQWKGLIVRGKPVEQYLREDAYKEAFAEFREAFKGIVQRNQGTVKETLRVFGNDLMVRLIFP</sequence>
<keyword evidence="4" id="KW-1185">Reference proteome</keyword>
<dbReference type="Gene3D" id="3.30.43.10">
    <property type="entry name" value="Uridine Diphospho-n-acetylenolpyruvylglucosamine Reductase, domain 2"/>
    <property type="match status" value="1"/>
</dbReference>
<dbReference type="GO" id="GO:0016020">
    <property type="term" value="C:membrane"/>
    <property type="evidence" value="ECO:0007669"/>
    <property type="project" value="InterPro"/>
</dbReference>
<keyword evidence="1" id="KW-0560">Oxidoreductase</keyword>
<dbReference type="InterPro" id="IPR010031">
    <property type="entry name" value="FAD_lactone_oxidase-like"/>
</dbReference>
<dbReference type="AlphaFoldDB" id="K5VHJ5"/>
<dbReference type="KEGG" id="pco:PHACADRAFT_104475"/>
<evidence type="ECO:0000259" key="2">
    <source>
        <dbReference type="PROSITE" id="PS51387"/>
    </source>
</evidence>
<dbReference type="HOGENOM" id="CLU_014049_2_0_1"/>
<dbReference type="GO" id="GO:0005739">
    <property type="term" value="C:mitochondrion"/>
    <property type="evidence" value="ECO:0007669"/>
    <property type="project" value="TreeGrafter"/>
</dbReference>
<name>K5VHJ5_PHACS</name>
<dbReference type="Pfam" id="PF04030">
    <property type="entry name" value="ALO"/>
    <property type="match status" value="1"/>
</dbReference>
<dbReference type="InterPro" id="IPR036318">
    <property type="entry name" value="FAD-bd_PCMH-like_sf"/>
</dbReference>
<accession>K5VHJ5</accession>
<dbReference type="GO" id="GO:0071949">
    <property type="term" value="F:FAD binding"/>
    <property type="evidence" value="ECO:0007669"/>
    <property type="project" value="InterPro"/>
</dbReference>
<dbReference type="InParanoid" id="K5VHJ5"/>
<dbReference type="InterPro" id="IPR016167">
    <property type="entry name" value="FAD-bd_PCMH_sub1"/>
</dbReference>
<dbReference type="PANTHER" id="PTHR43762">
    <property type="entry name" value="L-GULONOLACTONE OXIDASE"/>
    <property type="match status" value="1"/>
</dbReference>
<evidence type="ECO:0000313" key="4">
    <source>
        <dbReference type="Proteomes" id="UP000008370"/>
    </source>
</evidence>
<dbReference type="EMBL" id="JH930478">
    <property type="protein sequence ID" value="EKM50718.1"/>
    <property type="molecule type" value="Genomic_DNA"/>
</dbReference>
<dbReference type="InterPro" id="IPR016166">
    <property type="entry name" value="FAD-bd_PCMH"/>
</dbReference>
<dbReference type="OrthoDB" id="610608at2759"/>
<feature type="domain" description="FAD-binding PCMH-type" evidence="2">
    <location>
        <begin position="82"/>
        <end position="279"/>
    </location>
</feature>
<dbReference type="RefSeq" id="XP_007400981.1">
    <property type="nucleotide sequence ID" value="XM_007400919.1"/>
</dbReference>
<dbReference type="GO" id="GO:0003885">
    <property type="term" value="F:D-arabinono-1,4-lactone oxidase activity"/>
    <property type="evidence" value="ECO:0007669"/>
    <property type="project" value="InterPro"/>
</dbReference>
<dbReference type="SUPFAM" id="SSF56176">
    <property type="entry name" value="FAD-binding/transporter-associated domain-like"/>
    <property type="match status" value="1"/>
</dbReference>
<evidence type="ECO:0000313" key="3">
    <source>
        <dbReference type="EMBL" id="EKM50718.1"/>
    </source>
</evidence>
<dbReference type="InterPro" id="IPR007173">
    <property type="entry name" value="ALO_C"/>
</dbReference>